<dbReference type="Gene3D" id="3.40.50.2000">
    <property type="entry name" value="Glycogen Phosphorylase B"/>
    <property type="match status" value="2"/>
</dbReference>
<dbReference type="Pfam" id="PF00201">
    <property type="entry name" value="UDPGT"/>
    <property type="match status" value="1"/>
</dbReference>
<dbReference type="PROSITE" id="PS00375">
    <property type="entry name" value="UDPGT"/>
    <property type="match status" value="1"/>
</dbReference>
<dbReference type="InterPro" id="IPR002213">
    <property type="entry name" value="UDP_glucos_trans"/>
</dbReference>
<dbReference type="EC" id="2.4.1.-" evidence="4"/>
<dbReference type="GO" id="GO:0008194">
    <property type="term" value="F:UDP-glycosyltransferase activity"/>
    <property type="evidence" value="ECO:0007669"/>
    <property type="project" value="InterPro"/>
</dbReference>
<dbReference type="Proteomes" id="UP000825729">
    <property type="component" value="Unassembled WGS sequence"/>
</dbReference>
<dbReference type="PANTHER" id="PTHR48045">
    <property type="entry name" value="UDP-GLYCOSYLTRANSFERASE 72B1"/>
    <property type="match status" value="1"/>
</dbReference>
<comment type="caution">
    <text evidence="5">The sequence shown here is derived from an EMBL/GenBank/DDBJ whole genome shotgun (WGS) entry which is preliminary data.</text>
</comment>
<evidence type="ECO:0000256" key="3">
    <source>
        <dbReference type="RuleBase" id="RU003718"/>
    </source>
</evidence>
<comment type="similarity">
    <text evidence="1 3">Belongs to the UDP-glycosyltransferase family.</text>
</comment>
<evidence type="ECO:0000256" key="1">
    <source>
        <dbReference type="ARBA" id="ARBA00009995"/>
    </source>
</evidence>
<dbReference type="PANTHER" id="PTHR48045:SF34">
    <property type="entry name" value="ISOFLAVONE 7-O-GLUCOSYLTRANSFERASE 1-LIKE"/>
    <property type="match status" value="1"/>
</dbReference>
<keyword evidence="3" id="KW-0328">Glycosyltransferase</keyword>
<evidence type="ECO:0000313" key="6">
    <source>
        <dbReference type="Proteomes" id="UP000825729"/>
    </source>
</evidence>
<organism evidence="5 6">
    <name type="scientific">Aristolochia fimbriata</name>
    <name type="common">White veined hardy Dutchman's pipe vine</name>
    <dbReference type="NCBI Taxonomy" id="158543"/>
    <lineage>
        <taxon>Eukaryota</taxon>
        <taxon>Viridiplantae</taxon>
        <taxon>Streptophyta</taxon>
        <taxon>Embryophyta</taxon>
        <taxon>Tracheophyta</taxon>
        <taxon>Spermatophyta</taxon>
        <taxon>Magnoliopsida</taxon>
        <taxon>Magnoliidae</taxon>
        <taxon>Piperales</taxon>
        <taxon>Aristolochiaceae</taxon>
        <taxon>Aristolochia</taxon>
    </lineage>
</organism>
<evidence type="ECO:0000256" key="4">
    <source>
        <dbReference type="RuleBase" id="RU362057"/>
    </source>
</evidence>
<name>A0AAV7F545_ARIFI</name>
<dbReference type="InterPro" id="IPR035595">
    <property type="entry name" value="UDP_glycos_trans_CS"/>
</dbReference>
<protein>
    <recommendedName>
        <fullName evidence="4">Glycosyltransferase</fullName>
        <ecNumber evidence="4">2.4.1.-</ecNumber>
    </recommendedName>
</protein>
<dbReference type="FunFam" id="3.40.50.2000:FF:000060">
    <property type="entry name" value="Glycosyltransferase"/>
    <property type="match status" value="1"/>
</dbReference>
<dbReference type="CDD" id="cd03784">
    <property type="entry name" value="GT1_Gtf-like"/>
    <property type="match status" value="1"/>
</dbReference>
<keyword evidence="2 3" id="KW-0808">Transferase</keyword>
<dbReference type="EMBL" id="JAINDJ010000002">
    <property type="protein sequence ID" value="KAG9456014.1"/>
    <property type="molecule type" value="Genomic_DNA"/>
</dbReference>
<dbReference type="AlphaFoldDB" id="A0AAV7F545"/>
<dbReference type="SUPFAM" id="SSF53756">
    <property type="entry name" value="UDP-Glycosyltransferase/glycogen phosphorylase"/>
    <property type="match status" value="1"/>
</dbReference>
<accession>A0AAV7F545</accession>
<reference evidence="5 6" key="1">
    <citation type="submission" date="2021-07" db="EMBL/GenBank/DDBJ databases">
        <title>The Aristolochia fimbriata genome: insights into angiosperm evolution, floral development and chemical biosynthesis.</title>
        <authorList>
            <person name="Jiao Y."/>
        </authorList>
    </citation>
    <scope>NUCLEOTIDE SEQUENCE [LARGE SCALE GENOMIC DNA]</scope>
    <source>
        <strain evidence="5">IBCAS-2021</strain>
        <tissue evidence="5">Leaf</tissue>
    </source>
</reference>
<proteinExistence type="inferred from homology"/>
<gene>
    <name evidence="5" type="ORF">H6P81_000522</name>
</gene>
<keyword evidence="6" id="KW-1185">Reference proteome</keyword>
<evidence type="ECO:0000256" key="2">
    <source>
        <dbReference type="ARBA" id="ARBA00022679"/>
    </source>
</evidence>
<evidence type="ECO:0000313" key="5">
    <source>
        <dbReference type="EMBL" id="KAG9456014.1"/>
    </source>
</evidence>
<sequence length="452" mass="48560">MGSTRHVAVLAFPFGSHAAPLLNLVRKLATVELAATFSFLNTPKSNAFVASIAADLPNVRFYDVWDGFEDGYVPKGRGPLEAIELFIKAMPGNFREALSKAVEAAGEVTCVLSDAFIWIAEDMAAEMGVPWVALATAGPASVTAHLYTDLLRETFGTGEEAKAKLEEPLSCLPCLLPARVRDLPHEILMAEVNSPFARLLHGKAAKFPLAKAVVFNSFDGLDPPILNHLKTKLQKCLPVGPFHLTAPLAPPEPDVHGCLAWLDAAPSPASVVYVSFGTVMSPPPPELAALAEGIEASGARFLWSLRDAARGNLPRGFAERTRDRGMVVGWAPQTRVLQHPAVGAFVTHCGWNSMVESVASGVPMICRPFLGEQMMMSRILEEVMGVGLAAKDGVLTRDGVEESLDLILRKPEGKTMREKAEALKQIAEDAVGEGGSSTRNFRTLLKIINPKA</sequence>